<dbReference type="GO" id="GO:0006355">
    <property type="term" value="P:regulation of DNA-templated transcription"/>
    <property type="evidence" value="ECO:0007669"/>
    <property type="project" value="InterPro"/>
</dbReference>
<accession>A0A174V3U0</accession>
<reference evidence="3 4" key="1">
    <citation type="submission" date="2015-09" db="EMBL/GenBank/DDBJ databases">
        <authorList>
            <consortium name="Pathogen Informatics"/>
        </authorList>
    </citation>
    <scope>NUCLEOTIDE SEQUENCE [LARGE SCALE GENOMIC DNA]</scope>
    <source>
        <strain evidence="3 4">2789STDY5834945</strain>
    </source>
</reference>
<dbReference type="SUPFAM" id="SSF46894">
    <property type="entry name" value="C-terminal effector domain of the bipartite response regulators"/>
    <property type="match status" value="1"/>
</dbReference>
<dbReference type="InterPro" id="IPR016032">
    <property type="entry name" value="Sig_transdc_resp-reg_C-effctor"/>
</dbReference>
<evidence type="ECO:0000313" key="3">
    <source>
        <dbReference type="EMBL" id="CUQ29384.1"/>
    </source>
</evidence>
<keyword evidence="2" id="KW-0472">Membrane</keyword>
<protein>
    <submittedName>
        <fullName evidence="3">Tetratricopeptide repeat</fullName>
    </submittedName>
</protein>
<keyword evidence="2" id="KW-1133">Transmembrane helix</keyword>
<gene>
    <name evidence="3" type="ORF">ERS852557_03375</name>
</gene>
<dbReference type="InterPro" id="IPR011990">
    <property type="entry name" value="TPR-like_helical_dom_sf"/>
</dbReference>
<dbReference type="EMBL" id="CZBI01000005">
    <property type="protein sequence ID" value="CUQ29384.1"/>
    <property type="molecule type" value="Genomic_DNA"/>
</dbReference>
<dbReference type="GO" id="GO:0003677">
    <property type="term" value="F:DNA binding"/>
    <property type="evidence" value="ECO:0007669"/>
    <property type="project" value="InterPro"/>
</dbReference>
<dbReference type="PROSITE" id="PS51257">
    <property type="entry name" value="PROKAR_LIPOPROTEIN"/>
    <property type="match status" value="1"/>
</dbReference>
<dbReference type="AlphaFoldDB" id="A0A174V3U0"/>
<dbReference type="Proteomes" id="UP000095541">
    <property type="component" value="Unassembled WGS sequence"/>
</dbReference>
<feature type="transmembrane region" description="Helical" evidence="2">
    <location>
        <begin position="360"/>
        <end position="381"/>
    </location>
</feature>
<feature type="coiled-coil region" evidence="1">
    <location>
        <begin position="382"/>
        <end position="448"/>
    </location>
</feature>
<dbReference type="Gene3D" id="1.25.40.10">
    <property type="entry name" value="Tetratricopeptide repeat domain"/>
    <property type="match status" value="1"/>
</dbReference>
<evidence type="ECO:0000256" key="2">
    <source>
        <dbReference type="SAM" id="Phobius"/>
    </source>
</evidence>
<evidence type="ECO:0000256" key="1">
    <source>
        <dbReference type="SAM" id="Coils"/>
    </source>
</evidence>
<keyword evidence="2" id="KW-0812">Transmembrane</keyword>
<evidence type="ECO:0000313" key="4">
    <source>
        <dbReference type="Proteomes" id="UP000095541"/>
    </source>
</evidence>
<dbReference type="RefSeq" id="WP_055220313.1">
    <property type="nucleotide sequence ID" value="NZ_CZBI01000005.1"/>
</dbReference>
<keyword evidence="1" id="KW-0175">Coiled coil</keyword>
<proteinExistence type="predicted"/>
<organism evidence="3 4">
    <name type="scientific">Bacteroides thetaiotaomicron</name>
    <dbReference type="NCBI Taxonomy" id="818"/>
    <lineage>
        <taxon>Bacteria</taxon>
        <taxon>Pseudomonadati</taxon>
        <taxon>Bacteroidota</taxon>
        <taxon>Bacteroidia</taxon>
        <taxon>Bacteroidales</taxon>
        <taxon>Bacteroidaceae</taxon>
        <taxon>Bacteroides</taxon>
    </lineage>
</organism>
<dbReference type="SUPFAM" id="SSF48452">
    <property type="entry name" value="TPR-like"/>
    <property type="match status" value="1"/>
</dbReference>
<sequence>MKHLSYVLTLVLILFFVACRRQQSVSTPLNAAERILKDNPDSAFRIIQSIPYPDKLDKEDLVRWCLIAGKAADKLNTSLPPSYYFDHAYSWLIKYGITKDQVDIGLFWGRSLVTDGEYDKAMSIYAEVLAIAKEKELYNEAGYICTYIADLYDFRDMQKEARHQYEEAQGLFKKAGNIKSHVFALQNIAREWAFFDSLDCALKYMGIADSIAQQLNDNEVSSSLNNALGNIYLAMNQCSKAEYYFLKSTSLDKRNELHNTFCLIKLYLQVDDILKARELLYTLPLDNSEYEYGIERAFYRVAKAEGRYKEALKHLEACESISDSIILLQNNTKILEVEKKFNNLRLKEKNHQLELTQQKYMIIICICLIFGIAITLLYLLYRQKTKNEMNKQALELNNIKLELANAFIELDKKKNQLVVSQKENESSQSRLENEIKNLTSNYKKLQRRRIVTSIIFRKLVNIAERSTNCNEPLLTEQLWFSIVSEITETYPNLKMYLLERYPNLSSQEWEYCCLCMFNFDSKTEARLLGINPSSVSTKRLRFRQKLGISALQEEANLCEYLINELLK</sequence>
<name>A0A174V3U0_BACT4</name>